<evidence type="ECO:0000256" key="2">
    <source>
        <dbReference type="ARBA" id="ARBA00007072"/>
    </source>
</evidence>
<evidence type="ECO:0000256" key="6">
    <source>
        <dbReference type="ARBA" id="ARBA00023277"/>
    </source>
</evidence>
<evidence type="ECO:0000256" key="5">
    <source>
        <dbReference type="ARBA" id="ARBA00023001"/>
    </source>
</evidence>
<dbReference type="PANTHER" id="PTHR22298">
    <property type="entry name" value="ENDO-1,4-BETA-GLUCANASE"/>
    <property type="match status" value="1"/>
</dbReference>
<dbReference type="OrthoDB" id="1706689at2759"/>
<gene>
    <name evidence="10" type="ORF">NE237_029258</name>
</gene>
<dbReference type="SUPFAM" id="SSF48208">
    <property type="entry name" value="Six-hairpin glycosidases"/>
    <property type="match status" value="1"/>
</dbReference>
<evidence type="ECO:0000256" key="8">
    <source>
        <dbReference type="ARBA" id="ARBA00023326"/>
    </source>
</evidence>
<accession>A0A9Q0JUL5</accession>
<evidence type="ECO:0000256" key="3">
    <source>
        <dbReference type="ARBA" id="ARBA00012601"/>
    </source>
</evidence>
<dbReference type="InterPro" id="IPR001701">
    <property type="entry name" value="Glyco_hydro_9"/>
</dbReference>
<dbReference type="EMBL" id="JAMYWD010000012">
    <property type="protein sequence ID" value="KAJ4952426.1"/>
    <property type="molecule type" value="Genomic_DNA"/>
</dbReference>
<comment type="similarity">
    <text evidence="2">Belongs to the glycosyl hydrolase 9 (cellulase E) family.</text>
</comment>
<evidence type="ECO:0000259" key="9">
    <source>
        <dbReference type="Pfam" id="PF00759"/>
    </source>
</evidence>
<proteinExistence type="inferred from homology"/>
<dbReference type="Pfam" id="PF00759">
    <property type="entry name" value="Glyco_hydro_9"/>
    <property type="match status" value="1"/>
</dbReference>
<evidence type="ECO:0000256" key="1">
    <source>
        <dbReference type="ARBA" id="ARBA00000966"/>
    </source>
</evidence>
<evidence type="ECO:0000256" key="4">
    <source>
        <dbReference type="ARBA" id="ARBA00022801"/>
    </source>
</evidence>
<dbReference type="EC" id="3.2.1.4" evidence="3"/>
<dbReference type="InterPro" id="IPR012341">
    <property type="entry name" value="6hp_glycosidase-like_sf"/>
</dbReference>
<reference evidence="10" key="1">
    <citation type="journal article" date="2023" name="Plant J.">
        <title>The genome of the king protea, Protea cynaroides.</title>
        <authorList>
            <person name="Chang J."/>
            <person name="Duong T.A."/>
            <person name="Schoeman C."/>
            <person name="Ma X."/>
            <person name="Roodt D."/>
            <person name="Barker N."/>
            <person name="Li Z."/>
            <person name="Van de Peer Y."/>
            <person name="Mizrachi E."/>
        </authorList>
    </citation>
    <scope>NUCLEOTIDE SEQUENCE</scope>
    <source>
        <tissue evidence="10">Young leaves</tissue>
    </source>
</reference>
<keyword evidence="7" id="KW-0326">Glycosidase</keyword>
<sequence>MRIVITCAGTWECPEDMDTPRILFKITATSPGTEAAAEVAAALAAPSVVFEGIDSNYSATLSGRSQLDELLWADAWFYKASVNSKYLSYFSENKGWSQIVSEFSWHNK</sequence>
<dbReference type="InterPro" id="IPR008928">
    <property type="entry name" value="6-hairpin_glycosidase_sf"/>
</dbReference>
<keyword evidence="5" id="KW-0136">Cellulose degradation</keyword>
<evidence type="ECO:0000313" key="10">
    <source>
        <dbReference type="EMBL" id="KAJ4952426.1"/>
    </source>
</evidence>
<protein>
    <recommendedName>
        <fullName evidence="3">cellulase</fullName>
        <ecNumber evidence="3">3.2.1.4</ecNumber>
    </recommendedName>
</protein>
<dbReference type="Proteomes" id="UP001141806">
    <property type="component" value="Unassembled WGS sequence"/>
</dbReference>
<feature type="domain" description="Glycoside hydrolase family 9" evidence="9">
    <location>
        <begin position="10"/>
        <end position="62"/>
    </location>
</feature>
<keyword evidence="11" id="KW-1185">Reference proteome</keyword>
<dbReference type="AlphaFoldDB" id="A0A9Q0JUL5"/>
<evidence type="ECO:0000313" key="11">
    <source>
        <dbReference type="Proteomes" id="UP001141806"/>
    </source>
</evidence>
<keyword evidence="6" id="KW-0119">Carbohydrate metabolism</keyword>
<evidence type="ECO:0000256" key="7">
    <source>
        <dbReference type="ARBA" id="ARBA00023295"/>
    </source>
</evidence>
<comment type="catalytic activity">
    <reaction evidence="1">
        <text>Endohydrolysis of (1-&gt;4)-beta-D-glucosidic linkages in cellulose, lichenin and cereal beta-D-glucans.</text>
        <dbReference type="EC" id="3.2.1.4"/>
    </reaction>
</comment>
<keyword evidence="4" id="KW-0378">Hydrolase</keyword>
<comment type="caution">
    <text evidence="10">The sequence shown here is derived from an EMBL/GenBank/DDBJ whole genome shotgun (WGS) entry which is preliminary data.</text>
</comment>
<name>A0A9Q0JUL5_9MAGN</name>
<dbReference type="GO" id="GO:0030245">
    <property type="term" value="P:cellulose catabolic process"/>
    <property type="evidence" value="ECO:0007669"/>
    <property type="project" value="UniProtKB-KW"/>
</dbReference>
<organism evidence="10 11">
    <name type="scientific">Protea cynaroides</name>
    <dbReference type="NCBI Taxonomy" id="273540"/>
    <lineage>
        <taxon>Eukaryota</taxon>
        <taxon>Viridiplantae</taxon>
        <taxon>Streptophyta</taxon>
        <taxon>Embryophyta</taxon>
        <taxon>Tracheophyta</taxon>
        <taxon>Spermatophyta</taxon>
        <taxon>Magnoliopsida</taxon>
        <taxon>Proteales</taxon>
        <taxon>Proteaceae</taxon>
        <taxon>Protea</taxon>
    </lineage>
</organism>
<keyword evidence="8" id="KW-0624">Polysaccharide degradation</keyword>
<dbReference type="GO" id="GO:0008810">
    <property type="term" value="F:cellulase activity"/>
    <property type="evidence" value="ECO:0007669"/>
    <property type="project" value="UniProtKB-EC"/>
</dbReference>
<dbReference type="Gene3D" id="1.50.10.10">
    <property type="match status" value="2"/>
</dbReference>